<sequence length="1023" mass="116099">MSFPSAQPDWNDRDILHRNTLPARAHFFSYKTEHAALSFDREKSEYRSLNGTWKFRHDRSPFEVPDWQDEDPLTTWADIAVPGMWQLQGYGRPLYSNVNYPFPVDPPNVPYLNETGSYWREFDLPSEWSGSQIRLRFEGVDSAFHVWVNGREAGYFQGSRNAAEFDITEYLQDGGNTLGVRVYQFCDGSYLERQDQWLLSGIFRDVYLVSFPRDAIVDFGTIPELDDSFTEATLRTSVVVQGDATELITVKLRGPEGSVIAEDSVQPSETSTIHVSGPALMLWSAETPILYTLSLSYKGRAIAQRVGFRRSELRDGNILINGKPVIFYGVNRHEHHPRFGRAVPYEFMRADLLLMKRNNINAVRCSHQPNDPRLYEVCDELGLYVIAEADLETHGFLPIERNKITPEEALSMTRTQTMIRAFAMSAKWASDNVDWRVAYLDRGLQLVERFKNFSSIVMWSLGNEASYGRNFADMYHWVKQRDPTRPVHYEGDRDAVTADLYSAMYMPVDELMELGRARTDKPLILCEFGHAMGNGPGGLTDYIEAYRSEKQLQGGFIWEWCNHGLVKKEGDVEYYAYGGDFGDYPNDGDFVLDGLTFSDHSETPGLKEYRKAIEPVSIALLGDGQQFSISNHYDFSGLDHLTATYHVVSESGNTEPTVLELPHINAGESRIVYLPLPLQKYPEPAWLDISFRLRDDTVWAERGHEVSWSQLPLYNTEHPLPLGTVVAPHGGVSIKERLGRLHIGFPSSDTKFTVDLIRGDIEWSRAGKAIITQGPELSFYRALTQNDLGARGNGVGWKKLFLNDAKMHVKHASWRTTDLGSVFLDVNVRVAPMILEWACNATLSFTLTSESMEIRTIGSFSGAHPEFVPRIGYNLWLPKTYDSATWFGRGPGESYRDKKESARFGKWNACLDELQTNYEWPQENGSRTDVFWARLHSSQNGGDDIPTLEARMEQPFSFSLKKYTIEELDRARHPHELVEAGESLLTLDFAQHGLGTGSCGPPPFEPYRLRAGSFEFKTSLSIA</sequence>
<dbReference type="SUPFAM" id="SSF49303">
    <property type="entry name" value="beta-Galactosidase/glucuronidase domain"/>
    <property type="match status" value="2"/>
</dbReference>
<organism evidence="9 10">
    <name type="scientific">Aspergillus pseudoustus</name>
    <dbReference type="NCBI Taxonomy" id="1810923"/>
    <lineage>
        <taxon>Eukaryota</taxon>
        <taxon>Fungi</taxon>
        <taxon>Dikarya</taxon>
        <taxon>Ascomycota</taxon>
        <taxon>Pezizomycotina</taxon>
        <taxon>Eurotiomycetes</taxon>
        <taxon>Eurotiomycetidae</taxon>
        <taxon>Eurotiales</taxon>
        <taxon>Aspergillaceae</taxon>
        <taxon>Aspergillus</taxon>
        <taxon>Aspergillus subgen. Nidulantes</taxon>
    </lineage>
</organism>
<evidence type="ECO:0000313" key="9">
    <source>
        <dbReference type="EMBL" id="KAL2850181.1"/>
    </source>
</evidence>
<dbReference type="InterPro" id="IPR004199">
    <property type="entry name" value="B-gal_small/dom_5"/>
</dbReference>
<dbReference type="InterPro" id="IPR050347">
    <property type="entry name" value="Bact_Beta-galactosidase"/>
</dbReference>
<dbReference type="GO" id="GO:0016787">
    <property type="term" value="F:hydrolase activity"/>
    <property type="evidence" value="ECO:0007669"/>
    <property type="project" value="UniProtKB-KW"/>
</dbReference>
<dbReference type="SMART" id="SM01038">
    <property type="entry name" value="Bgal_small_N"/>
    <property type="match status" value="1"/>
</dbReference>
<evidence type="ECO:0000256" key="2">
    <source>
        <dbReference type="ARBA" id="ARBA00007401"/>
    </source>
</evidence>
<dbReference type="InterPro" id="IPR036156">
    <property type="entry name" value="Beta-gal/glucu_dom_sf"/>
</dbReference>
<dbReference type="PANTHER" id="PTHR46323:SF2">
    <property type="entry name" value="BETA-GALACTOSIDASE"/>
    <property type="match status" value="1"/>
</dbReference>
<name>A0ABR4KDC3_9EURO</name>
<proteinExistence type="inferred from homology"/>
<evidence type="ECO:0000256" key="6">
    <source>
        <dbReference type="ARBA" id="ARBA00023316"/>
    </source>
</evidence>
<evidence type="ECO:0000259" key="8">
    <source>
        <dbReference type="SMART" id="SM01038"/>
    </source>
</evidence>
<dbReference type="InterPro" id="IPR013783">
    <property type="entry name" value="Ig-like_fold"/>
</dbReference>
<dbReference type="EC" id="3.2.1.23" evidence="3"/>
<dbReference type="Pfam" id="PF02837">
    <property type="entry name" value="Glyco_hydro_2_N"/>
    <property type="match status" value="1"/>
</dbReference>
<dbReference type="InterPro" id="IPR006103">
    <property type="entry name" value="Glyco_hydro_2_cat"/>
</dbReference>
<evidence type="ECO:0000256" key="3">
    <source>
        <dbReference type="ARBA" id="ARBA00012756"/>
    </source>
</evidence>
<dbReference type="PANTHER" id="PTHR46323">
    <property type="entry name" value="BETA-GALACTOSIDASE"/>
    <property type="match status" value="1"/>
</dbReference>
<feature type="domain" description="Beta galactosidase small chain/" evidence="8">
    <location>
        <begin position="744"/>
        <end position="1021"/>
    </location>
</feature>
<dbReference type="InterPro" id="IPR032312">
    <property type="entry name" value="LacZ_4"/>
</dbReference>
<protein>
    <recommendedName>
        <fullName evidence="3">beta-galactosidase</fullName>
        <ecNumber evidence="3">3.2.1.23</ecNumber>
    </recommendedName>
    <alternativeName>
        <fullName evidence="7">Lactase</fullName>
    </alternativeName>
</protein>
<evidence type="ECO:0000313" key="10">
    <source>
        <dbReference type="Proteomes" id="UP001610446"/>
    </source>
</evidence>
<dbReference type="SUPFAM" id="SSF51445">
    <property type="entry name" value="(Trans)glycosidases"/>
    <property type="match status" value="1"/>
</dbReference>
<keyword evidence="6" id="KW-0961">Cell wall biogenesis/degradation</keyword>
<dbReference type="Pfam" id="PF02929">
    <property type="entry name" value="Bgal_small_N"/>
    <property type="match status" value="1"/>
</dbReference>
<dbReference type="SUPFAM" id="SSF49785">
    <property type="entry name" value="Galactose-binding domain-like"/>
    <property type="match status" value="1"/>
</dbReference>
<dbReference type="Gene3D" id="2.70.98.10">
    <property type="match status" value="1"/>
</dbReference>
<dbReference type="InterPro" id="IPR017853">
    <property type="entry name" value="GH"/>
</dbReference>
<dbReference type="Gene3D" id="2.60.40.10">
    <property type="entry name" value="Immunoglobulins"/>
    <property type="match status" value="2"/>
</dbReference>
<gene>
    <name evidence="9" type="ORF">BJY01DRAFT_261841</name>
</gene>
<dbReference type="Pfam" id="PF02836">
    <property type="entry name" value="Glyco_hydro_2_C"/>
    <property type="match status" value="1"/>
</dbReference>
<keyword evidence="4 9" id="KW-0378">Hydrolase</keyword>
<keyword evidence="10" id="KW-1185">Reference proteome</keyword>
<comment type="catalytic activity">
    <reaction evidence="1">
        <text>Hydrolysis of terminal non-reducing beta-D-galactose residues in beta-D-galactosides.</text>
        <dbReference type="EC" id="3.2.1.23"/>
    </reaction>
</comment>
<dbReference type="Gene3D" id="2.60.120.260">
    <property type="entry name" value="Galactose-binding domain-like"/>
    <property type="match status" value="1"/>
</dbReference>
<dbReference type="InterPro" id="IPR006104">
    <property type="entry name" value="Glyco_hydro_2_N"/>
</dbReference>
<dbReference type="InterPro" id="IPR014718">
    <property type="entry name" value="GH-type_carb-bd"/>
</dbReference>
<dbReference type="InterPro" id="IPR008979">
    <property type="entry name" value="Galactose-bd-like_sf"/>
</dbReference>
<dbReference type="InterPro" id="IPR011013">
    <property type="entry name" value="Gal_mutarotase_sf_dom"/>
</dbReference>
<dbReference type="PRINTS" id="PR00132">
    <property type="entry name" value="GLHYDRLASE2"/>
</dbReference>
<reference evidence="9 10" key="1">
    <citation type="submission" date="2024-07" db="EMBL/GenBank/DDBJ databases">
        <title>Section-level genome sequencing and comparative genomics of Aspergillus sections Usti and Cavernicolus.</title>
        <authorList>
            <consortium name="Lawrence Berkeley National Laboratory"/>
            <person name="Nybo J.L."/>
            <person name="Vesth T.C."/>
            <person name="Theobald S."/>
            <person name="Frisvad J.C."/>
            <person name="Larsen T.O."/>
            <person name="Kjaerboelling I."/>
            <person name="Rothschild-Mancinelli K."/>
            <person name="Lyhne E.K."/>
            <person name="Kogle M.E."/>
            <person name="Barry K."/>
            <person name="Clum A."/>
            <person name="Na H."/>
            <person name="Ledsgaard L."/>
            <person name="Lin J."/>
            <person name="Lipzen A."/>
            <person name="Kuo A."/>
            <person name="Riley R."/>
            <person name="Mondo S."/>
            <person name="Labutti K."/>
            <person name="Haridas S."/>
            <person name="Pangalinan J."/>
            <person name="Salamov A.A."/>
            <person name="Simmons B.A."/>
            <person name="Magnuson J.K."/>
            <person name="Chen J."/>
            <person name="Drula E."/>
            <person name="Henrissat B."/>
            <person name="Wiebenga A."/>
            <person name="Lubbers R.J."/>
            <person name="Gomes A.C."/>
            <person name="Makela M.R."/>
            <person name="Stajich J."/>
            <person name="Grigoriev I.V."/>
            <person name="Mortensen U.H."/>
            <person name="De Vries R.P."/>
            <person name="Baker S.E."/>
            <person name="Andersen M.R."/>
        </authorList>
    </citation>
    <scope>NUCLEOTIDE SEQUENCE [LARGE SCALE GENOMIC DNA]</scope>
    <source>
        <strain evidence="9 10">CBS 123904</strain>
    </source>
</reference>
<evidence type="ECO:0000256" key="4">
    <source>
        <dbReference type="ARBA" id="ARBA00022801"/>
    </source>
</evidence>
<dbReference type="InterPro" id="IPR006101">
    <property type="entry name" value="Glyco_hydro_2"/>
</dbReference>
<comment type="similarity">
    <text evidence="2">Belongs to the glycosyl hydrolase 2 family.</text>
</comment>
<keyword evidence="5" id="KW-0326">Glycosidase</keyword>
<comment type="caution">
    <text evidence="9">The sequence shown here is derived from an EMBL/GenBank/DDBJ whole genome shotgun (WGS) entry which is preliminary data.</text>
</comment>
<dbReference type="EMBL" id="JBFXLU010000039">
    <property type="protein sequence ID" value="KAL2850181.1"/>
    <property type="molecule type" value="Genomic_DNA"/>
</dbReference>
<dbReference type="Gene3D" id="3.20.20.80">
    <property type="entry name" value="Glycosidases"/>
    <property type="match status" value="1"/>
</dbReference>
<dbReference type="SUPFAM" id="SSF74650">
    <property type="entry name" value="Galactose mutarotase-like"/>
    <property type="match status" value="1"/>
</dbReference>
<dbReference type="InterPro" id="IPR006102">
    <property type="entry name" value="Ig-like_GH2"/>
</dbReference>
<evidence type="ECO:0000256" key="5">
    <source>
        <dbReference type="ARBA" id="ARBA00023295"/>
    </source>
</evidence>
<dbReference type="Proteomes" id="UP001610446">
    <property type="component" value="Unassembled WGS sequence"/>
</dbReference>
<dbReference type="Pfam" id="PF16353">
    <property type="entry name" value="LacZ_4"/>
    <property type="match status" value="1"/>
</dbReference>
<dbReference type="Pfam" id="PF00703">
    <property type="entry name" value="Glyco_hydro_2"/>
    <property type="match status" value="1"/>
</dbReference>
<evidence type="ECO:0000256" key="1">
    <source>
        <dbReference type="ARBA" id="ARBA00001412"/>
    </source>
</evidence>
<accession>A0ABR4KDC3</accession>
<evidence type="ECO:0000256" key="7">
    <source>
        <dbReference type="ARBA" id="ARBA00032230"/>
    </source>
</evidence>